<dbReference type="EMBL" id="CM042043">
    <property type="protein sequence ID" value="KAI3695598.1"/>
    <property type="molecule type" value="Genomic_DNA"/>
</dbReference>
<comment type="caution">
    <text evidence="1">The sequence shown here is derived from an EMBL/GenBank/DDBJ whole genome shotgun (WGS) entry which is preliminary data.</text>
</comment>
<gene>
    <name evidence="1" type="ORF">L1987_78596</name>
</gene>
<proteinExistence type="predicted"/>
<sequence length="149" mass="16322">MGLQLLSVVVTDVWVLWYYVKGFSLRTGRAHLLSAHGAGPAHLLSAQEEEPAHLLSAQEEGPAHLLSAQEVGSAHLLSAQAAESAHLLSAQTSDWLSKDNRDYLIRKSGNVIPSLVVDYGQRAIVTTRTTWAMSLWHVNGFDVVQLVRE</sequence>
<protein>
    <submittedName>
        <fullName evidence="1">Uncharacterized protein</fullName>
    </submittedName>
</protein>
<organism evidence="1 2">
    <name type="scientific">Smallanthus sonchifolius</name>
    <dbReference type="NCBI Taxonomy" id="185202"/>
    <lineage>
        <taxon>Eukaryota</taxon>
        <taxon>Viridiplantae</taxon>
        <taxon>Streptophyta</taxon>
        <taxon>Embryophyta</taxon>
        <taxon>Tracheophyta</taxon>
        <taxon>Spermatophyta</taxon>
        <taxon>Magnoliopsida</taxon>
        <taxon>eudicotyledons</taxon>
        <taxon>Gunneridae</taxon>
        <taxon>Pentapetalae</taxon>
        <taxon>asterids</taxon>
        <taxon>campanulids</taxon>
        <taxon>Asterales</taxon>
        <taxon>Asteraceae</taxon>
        <taxon>Asteroideae</taxon>
        <taxon>Heliantheae alliance</taxon>
        <taxon>Millerieae</taxon>
        <taxon>Smallanthus</taxon>
    </lineage>
</organism>
<name>A0ACB8ZE52_9ASTR</name>
<reference evidence="2" key="1">
    <citation type="journal article" date="2022" name="Mol. Ecol. Resour.">
        <title>The genomes of chicory, endive, great burdock and yacon provide insights into Asteraceae palaeo-polyploidization history and plant inulin production.</title>
        <authorList>
            <person name="Fan W."/>
            <person name="Wang S."/>
            <person name="Wang H."/>
            <person name="Wang A."/>
            <person name="Jiang F."/>
            <person name="Liu H."/>
            <person name="Zhao H."/>
            <person name="Xu D."/>
            <person name="Zhang Y."/>
        </authorList>
    </citation>
    <scope>NUCLEOTIDE SEQUENCE [LARGE SCALE GENOMIC DNA]</scope>
    <source>
        <strain evidence="2">cv. Yunnan</strain>
    </source>
</reference>
<reference evidence="1 2" key="2">
    <citation type="journal article" date="2022" name="Mol. Ecol. Resour.">
        <title>The genomes of chicory, endive, great burdock and yacon provide insights into Asteraceae paleo-polyploidization history and plant inulin production.</title>
        <authorList>
            <person name="Fan W."/>
            <person name="Wang S."/>
            <person name="Wang H."/>
            <person name="Wang A."/>
            <person name="Jiang F."/>
            <person name="Liu H."/>
            <person name="Zhao H."/>
            <person name="Xu D."/>
            <person name="Zhang Y."/>
        </authorList>
    </citation>
    <scope>NUCLEOTIDE SEQUENCE [LARGE SCALE GENOMIC DNA]</scope>
    <source>
        <strain evidence="2">cv. Yunnan</strain>
        <tissue evidence="1">Leaves</tissue>
    </source>
</reference>
<keyword evidence="2" id="KW-1185">Reference proteome</keyword>
<dbReference type="Proteomes" id="UP001056120">
    <property type="component" value="Linkage Group LG26"/>
</dbReference>
<accession>A0ACB8ZE52</accession>
<evidence type="ECO:0000313" key="1">
    <source>
        <dbReference type="EMBL" id="KAI3695598.1"/>
    </source>
</evidence>
<evidence type="ECO:0000313" key="2">
    <source>
        <dbReference type="Proteomes" id="UP001056120"/>
    </source>
</evidence>